<accession>A0A8J4URW3</accession>
<evidence type="ECO:0000313" key="1">
    <source>
        <dbReference type="EMBL" id="KAF2072826.1"/>
    </source>
</evidence>
<reference evidence="1" key="1">
    <citation type="submission" date="2020-01" db="EMBL/GenBank/DDBJ databases">
        <title>Development of genomics and gene disruption for Polysphondylium violaceum indicates a role for the polyketide synthase stlB in stalk morphogenesis.</title>
        <authorList>
            <person name="Narita B."/>
            <person name="Kawabe Y."/>
            <person name="Kin K."/>
            <person name="Saito T."/>
            <person name="Gibbs R."/>
            <person name="Kuspa A."/>
            <person name="Muzny D."/>
            <person name="Queller D."/>
            <person name="Richards S."/>
            <person name="Strassman J."/>
            <person name="Sucgang R."/>
            <person name="Worley K."/>
            <person name="Schaap P."/>
        </authorList>
    </citation>
    <scope>NUCLEOTIDE SEQUENCE</scope>
    <source>
        <strain evidence="1">QSvi11</strain>
    </source>
</reference>
<proteinExistence type="predicted"/>
<name>A0A8J4URW3_9MYCE</name>
<gene>
    <name evidence="1" type="ORF">CYY_005869</name>
</gene>
<dbReference type="OrthoDB" id="29205at2759"/>
<sequence>MENTKSPNNSNAVAQEKTSIEKLKKITGRKESLNKISCFISAKTPEQARSNVKMLKKNEKLFQIFGTRPNASIPSSHLVSQSPCVMVAK</sequence>
<organism evidence="1 2">
    <name type="scientific">Polysphondylium violaceum</name>
    <dbReference type="NCBI Taxonomy" id="133409"/>
    <lineage>
        <taxon>Eukaryota</taxon>
        <taxon>Amoebozoa</taxon>
        <taxon>Evosea</taxon>
        <taxon>Eumycetozoa</taxon>
        <taxon>Dictyostelia</taxon>
        <taxon>Dictyosteliales</taxon>
        <taxon>Dictyosteliaceae</taxon>
        <taxon>Polysphondylium</taxon>
    </lineage>
</organism>
<dbReference type="Proteomes" id="UP000695562">
    <property type="component" value="Unassembled WGS sequence"/>
</dbReference>
<comment type="caution">
    <text evidence="1">The sequence shown here is derived from an EMBL/GenBank/DDBJ whole genome shotgun (WGS) entry which is preliminary data.</text>
</comment>
<keyword evidence="2" id="KW-1185">Reference proteome</keyword>
<dbReference type="AlphaFoldDB" id="A0A8J4URW3"/>
<protein>
    <submittedName>
        <fullName evidence="1">Uncharacterized protein</fullName>
    </submittedName>
</protein>
<evidence type="ECO:0000313" key="2">
    <source>
        <dbReference type="Proteomes" id="UP000695562"/>
    </source>
</evidence>
<dbReference type="EMBL" id="AJWJ01000245">
    <property type="protein sequence ID" value="KAF2072826.1"/>
    <property type="molecule type" value="Genomic_DNA"/>
</dbReference>